<reference evidence="2" key="1">
    <citation type="submission" date="2020-02" db="EMBL/GenBank/DDBJ databases">
        <authorList>
            <person name="Meier V. D."/>
        </authorList>
    </citation>
    <scope>NUCLEOTIDE SEQUENCE</scope>
    <source>
        <strain evidence="2">AVDCRST_MAG36</strain>
    </source>
</reference>
<dbReference type="EMBL" id="CADCUH010000133">
    <property type="protein sequence ID" value="CAA9351691.1"/>
    <property type="molecule type" value="Genomic_DNA"/>
</dbReference>
<sequence>GDEHSHAAAPQRPHRPVPRSAVPRGARGVRRRADGRRGGAVDHGQRHAHRRGRRPCGPRRGHPARAHLGPARAHLGPGRAHLGPGRLVAGRRAGRADAV</sequence>
<proteinExistence type="predicted"/>
<feature type="compositionally biased region" description="Basic residues" evidence="1">
    <location>
        <begin position="46"/>
        <end position="65"/>
    </location>
</feature>
<accession>A0A6J4M6Z1</accession>
<feature type="region of interest" description="Disordered" evidence="1">
    <location>
        <begin position="1"/>
        <end position="99"/>
    </location>
</feature>
<dbReference type="AlphaFoldDB" id="A0A6J4M6Z1"/>
<gene>
    <name evidence="2" type="ORF">AVDCRST_MAG36-2034</name>
</gene>
<feature type="compositionally biased region" description="Basic and acidic residues" evidence="1">
    <location>
        <begin position="31"/>
        <end position="45"/>
    </location>
</feature>
<evidence type="ECO:0000313" key="2">
    <source>
        <dbReference type="EMBL" id="CAA9351691.1"/>
    </source>
</evidence>
<protein>
    <submittedName>
        <fullName evidence="2">Uncharacterized protein</fullName>
    </submittedName>
</protein>
<evidence type="ECO:0000256" key="1">
    <source>
        <dbReference type="SAM" id="MobiDB-lite"/>
    </source>
</evidence>
<name>A0A6J4M6Z1_9ACTN</name>
<organism evidence="2">
    <name type="scientific">uncultured Nocardioidaceae bacterium</name>
    <dbReference type="NCBI Taxonomy" id="253824"/>
    <lineage>
        <taxon>Bacteria</taxon>
        <taxon>Bacillati</taxon>
        <taxon>Actinomycetota</taxon>
        <taxon>Actinomycetes</taxon>
        <taxon>Propionibacteriales</taxon>
        <taxon>Nocardioidaceae</taxon>
        <taxon>environmental samples</taxon>
    </lineage>
</organism>
<feature type="non-terminal residue" evidence="2">
    <location>
        <position position="99"/>
    </location>
</feature>
<feature type="non-terminal residue" evidence="2">
    <location>
        <position position="1"/>
    </location>
</feature>
<feature type="compositionally biased region" description="Low complexity" evidence="1">
    <location>
        <begin position="83"/>
        <end position="93"/>
    </location>
</feature>